<sequence length="472" mass="46332">MADGGRYAGMSHRELYDQLFAGKPSDVENTIAAWKSAERQADTLAGAVDRDLDRVIAGWEGTAGTEFRDRIGKISGYSRDLSGNFLATHSGLSQMSAALADAQSKAETPEEHDDNDKLVSGALDGAAKGAMLGPVGAAGGALIGGIFGHNQDEEEKERARERMAALVAGVAANYEMADTSDWRPFQPPPPGLPEGDPNLRSDPSSGPHVGRPSVDPGTGPGGSARTGTIDNPAHVSADPGITGGPATTGNGTVGNGTHVGTQLSGSGDGALAAGAMAVGAAGALTQIGGTPGPSGLGGTSLTSGNLPPGGVLGQTGSGTGAKPPTTGTNATTRTVNMTNGSGTSTASATGKGASPTKGAPGAGQSGQGPRGGSGNTSTANANGKSAAGRGGAKSGTGTAGSGREGGNRGGRPAIDGEGRNTTSSAARSQAAAGARSNGPEEDENDEHSTWLTEDDLVWRDADDVPPPVLGGV</sequence>
<dbReference type="RefSeq" id="WP_147315477.1">
    <property type="nucleotide sequence ID" value="NZ_BONB01000022.1"/>
</dbReference>
<organism evidence="2 3">
    <name type="scientific">Asanoa ferruginea</name>
    <dbReference type="NCBI Taxonomy" id="53367"/>
    <lineage>
        <taxon>Bacteria</taxon>
        <taxon>Bacillati</taxon>
        <taxon>Actinomycetota</taxon>
        <taxon>Actinomycetes</taxon>
        <taxon>Micromonosporales</taxon>
        <taxon>Micromonosporaceae</taxon>
        <taxon>Asanoa</taxon>
    </lineage>
</organism>
<dbReference type="InterPro" id="IPR038332">
    <property type="entry name" value="PPE_sf"/>
</dbReference>
<evidence type="ECO:0008006" key="4">
    <source>
        <dbReference type="Google" id="ProtNLM"/>
    </source>
</evidence>
<feature type="region of interest" description="Disordered" evidence="1">
    <location>
        <begin position="179"/>
        <end position="261"/>
    </location>
</feature>
<feature type="compositionally biased region" description="Gly residues" evidence="1">
    <location>
        <begin position="310"/>
        <end position="319"/>
    </location>
</feature>
<feature type="compositionally biased region" description="Low complexity" evidence="1">
    <location>
        <begin position="244"/>
        <end position="261"/>
    </location>
</feature>
<feature type="region of interest" description="Disordered" evidence="1">
    <location>
        <begin position="291"/>
        <end position="472"/>
    </location>
</feature>
<evidence type="ECO:0000313" key="2">
    <source>
        <dbReference type="EMBL" id="REF96130.1"/>
    </source>
</evidence>
<evidence type="ECO:0000313" key="3">
    <source>
        <dbReference type="Proteomes" id="UP000256913"/>
    </source>
</evidence>
<reference evidence="2 3" key="1">
    <citation type="submission" date="2018-08" db="EMBL/GenBank/DDBJ databases">
        <title>Sequencing the genomes of 1000 actinobacteria strains.</title>
        <authorList>
            <person name="Klenk H.-P."/>
        </authorList>
    </citation>
    <scope>NUCLEOTIDE SEQUENCE [LARGE SCALE GENOMIC DNA]</scope>
    <source>
        <strain evidence="2 3">DSM 44099</strain>
    </source>
</reference>
<feature type="region of interest" description="Disordered" evidence="1">
    <location>
        <begin position="98"/>
        <end position="117"/>
    </location>
</feature>
<dbReference type="Proteomes" id="UP000256913">
    <property type="component" value="Unassembled WGS sequence"/>
</dbReference>
<accession>A0A3D9ZR33</accession>
<name>A0A3D9ZR33_9ACTN</name>
<gene>
    <name evidence="2" type="ORF">DFJ67_2098</name>
</gene>
<feature type="compositionally biased region" description="Low complexity" evidence="1">
    <location>
        <begin position="420"/>
        <end position="437"/>
    </location>
</feature>
<feature type="compositionally biased region" description="Gly residues" evidence="1">
    <location>
        <begin position="360"/>
        <end position="374"/>
    </location>
</feature>
<comment type="caution">
    <text evidence="2">The sequence shown here is derived from an EMBL/GenBank/DDBJ whole genome shotgun (WGS) entry which is preliminary data.</text>
</comment>
<keyword evidence="3" id="KW-1185">Reference proteome</keyword>
<feature type="compositionally biased region" description="Low complexity" evidence="1">
    <location>
        <begin position="320"/>
        <end position="354"/>
    </location>
</feature>
<dbReference type="EMBL" id="QUMQ01000001">
    <property type="protein sequence ID" value="REF96130.1"/>
    <property type="molecule type" value="Genomic_DNA"/>
</dbReference>
<feature type="compositionally biased region" description="Gly residues" evidence="1">
    <location>
        <begin position="388"/>
        <end position="409"/>
    </location>
</feature>
<protein>
    <recommendedName>
        <fullName evidence="4">WXG100 family type VII secretion target</fullName>
    </recommendedName>
</protein>
<dbReference type="AlphaFoldDB" id="A0A3D9ZR33"/>
<dbReference type="Gene3D" id="1.20.1260.20">
    <property type="entry name" value="PPE superfamily"/>
    <property type="match status" value="1"/>
</dbReference>
<dbReference type="OrthoDB" id="5185161at2"/>
<evidence type="ECO:0000256" key="1">
    <source>
        <dbReference type="SAM" id="MobiDB-lite"/>
    </source>
</evidence>
<proteinExistence type="predicted"/>